<keyword evidence="2" id="KW-1185">Reference proteome</keyword>
<evidence type="ECO:0000313" key="1">
    <source>
        <dbReference type="EMBL" id="MCJ8211537.1"/>
    </source>
</evidence>
<protein>
    <submittedName>
        <fullName evidence="1">DUF1440 domain-containing protein</fullName>
    </submittedName>
</protein>
<dbReference type="Proteomes" id="UP001139450">
    <property type="component" value="Unassembled WGS sequence"/>
</dbReference>
<gene>
    <name evidence="1" type="ORF">MUY27_17590</name>
</gene>
<evidence type="ECO:0000313" key="2">
    <source>
        <dbReference type="Proteomes" id="UP001139450"/>
    </source>
</evidence>
<sequence length="187" mass="20122">MKIREEHALGHLGSAIGKGLLAGLAGTAAITLSQMIEMKITKREPSDAPVKVIGQVANVQPTSEESKAKVNQEVHWAYGTAWGVTRGLIALTGLKGWKAGLVHFAAIWTTEIVMLPALNAAPSPKEEDPKTIAIDAFHHAVYATAAGLAYDALDMGSRRQRKFDALVDALKHSSLLKKIKYYKKAAL</sequence>
<proteinExistence type="predicted"/>
<name>A0A9X1X5I0_9SPHI</name>
<reference evidence="1" key="1">
    <citation type="submission" date="2022-04" db="EMBL/GenBank/DDBJ databases">
        <title>Mucilaginibacter sp. RS28 isolated from freshwater.</title>
        <authorList>
            <person name="Ko S.-R."/>
        </authorList>
    </citation>
    <scope>NUCLEOTIDE SEQUENCE</scope>
    <source>
        <strain evidence="1">RS28</strain>
    </source>
</reference>
<dbReference type="AlphaFoldDB" id="A0A9X1X5I0"/>
<accession>A0A9X1X5I0</accession>
<dbReference type="EMBL" id="JALJEJ010000010">
    <property type="protein sequence ID" value="MCJ8211537.1"/>
    <property type="molecule type" value="Genomic_DNA"/>
</dbReference>
<dbReference type="RefSeq" id="WP_245132243.1">
    <property type="nucleotide sequence ID" value="NZ_JALJEJ010000010.1"/>
</dbReference>
<comment type="caution">
    <text evidence="1">The sequence shown here is derived from an EMBL/GenBank/DDBJ whole genome shotgun (WGS) entry which is preliminary data.</text>
</comment>
<organism evidence="1 2">
    <name type="scientific">Mucilaginibacter straminoryzae</name>
    <dbReference type="NCBI Taxonomy" id="2932774"/>
    <lineage>
        <taxon>Bacteria</taxon>
        <taxon>Pseudomonadati</taxon>
        <taxon>Bacteroidota</taxon>
        <taxon>Sphingobacteriia</taxon>
        <taxon>Sphingobacteriales</taxon>
        <taxon>Sphingobacteriaceae</taxon>
        <taxon>Mucilaginibacter</taxon>
    </lineage>
</organism>